<keyword evidence="1" id="KW-0812">Transmembrane</keyword>
<reference evidence="3 4" key="1">
    <citation type="submission" date="2017-12" db="EMBL/GenBank/DDBJ databases">
        <title>Phylogenetic diversity of female urinary microbiome.</title>
        <authorList>
            <person name="Thomas-White K."/>
            <person name="Wolfe A.J."/>
        </authorList>
    </citation>
    <scope>NUCLEOTIDE SEQUENCE [LARGE SCALE GENOMIC DNA]</scope>
    <source>
        <strain evidence="3 4">UMB0112</strain>
    </source>
</reference>
<keyword evidence="1" id="KW-1133">Transmembrane helix</keyword>
<keyword evidence="1" id="KW-0472">Membrane</keyword>
<dbReference type="EMBL" id="JAPXGO010000002">
    <property type="protein sequence ID" value="MCZ6159461.1"/>
    <property type="molecule type" value="Genomic_DNA"/>
</dbReference>
<gene>
    <name evidence="3" type="ORF">CYJ41_00320</name>
    <name evidence="2" type="ORF">O6B32_03110</name>
</gene>
<dbReference type="Proteomes" id="UP000234639">
    <property type="component" value="Unassembled WGS sequence"/>
</dbReference>
<name>A0A2I1NC32_9BACT</name>
<feature type="transmembrane region" description="Helical" evidence="1">
    <location>
        <begin position="28"/>
        <end position="44"/>
    </location>
</feature>
<dbReference type="AlphaFoldDB" id="A0A2I1NC32"/>
<accession>A0A2I1NC32</accession>
<sequence>MRYVIFIALIIFILIILSLENLSKKIKALIISILVLIALFGYFFEINKEEKSSNLDAIITAFLQGQTIKCGKIDANLTNFDYLPATKSLSAKRDAPENFKNLIFDIKDCKVLDGNI</sequence>
<dbReference type="EMBL" id="PKHU01000001">
    <property type="protein sequence ID" value="PKZ29921.1"/>
    <property type="molecule type" value="Genomic_DNA"/>
</dbReference>
<evidence type="ECO:0000256" key="1">
    <source>
        <dbReference type="SAM" id="Phobius"/>
    </source>
</evidence>
<protein>
    <submittedName>
        <fullName evidence="3">Uncharacterized protein</fullName>
    </submittedName>
</protein>
<organism evidence="3 4">
    <name type="scientific">Campylobacter ureolyticus</name>
    <dbReference type="NCBI Taxonomy" id="827"/>
    <lineage>
        <taxon>Bacteria</taxon>
        <taxon>Pseudomonadati</taxon>
        <taxon>Campylobacterota</taxon>
        <taxon>Epsilonproteobacteria</taxon>
        <taxon>Campylobacterales</taxon>
        <taxon>Campylobacteraceae</taxon>
        <taxon>Campylobacter</taxon>
    </lineage>
</organism>
<comment type="caution">
    <text evidence="3">The sequence shown here is derived from an EMBL/GenBank/DDBJ whole genome shotgun (WGS) entry which is preliminary data.</text>
</comment>
<evidence type="ECO:0000313" key="4">
    <source>
        <dbReference type="Proteomes" id="UP000234639"/>
    </source>
</evidence>
<evidence type="ECO:0000313" key="3">
    <source>
        <dbReference type="EMBL" id="PKZ29921.1"/>
    </source>
</evidence>
<evidence type="ECO:0000313" key="2">
    <source>
        <dbReference type="EMBL" id="MCZ6159461.1"/>
    </source>
</evidence>
<proteinExistence type="predicted"/>
<dbReference type="RefSeq" id="WP_101636417.1">
    <property type="nucleotide sequence ID" value="NZ_JAPXGM010000002.1"/>
</dbReference>
<dbReference type="Proteomes" id="UP001075225">
    <property type="component" value="Unassembled WGS sequence"/>
</dbReference>
<reference evidence="2" key="2">
    <citation type="submission" date="2022-12" db="EMBL/GenBank/DDBJ databases">
        <title>Species Delineation and Comparative Genomics within the Campylobacter ureolyticus Complex.</title>
        <authorList>
            <person name="Maki J."/>
            <person name="Howard M."/>
            <person name="Connelly S."/>
            <person name="Hardy D.J."/>
            <person name="Cameron A."/>
        </authorList>
    </citation>
    <scope>NUCLEOTIDE SEQUENCE</scope>
    <source>
        <strain evidence="2">URMC_787</strain>
    </source>
</reference>